<dbReference type="InterPro" id="IPR034904">
    <property type="entry name" value="FSCA_dom_sf"/>
</dbReference>
<organism evidence="3 4">
    <name type="scientific">Streptomyces palmae</name>
    <dbReference type="NCBI Taxonomy" id="1701085"/>
    <lineage>
        <taxon>Bacteria</taxon>
        <taxon>Bacillati</taxon>
        <taxon>Actinomycetota</taxon>
        <taxon>Actinomycetes</taxon>
        <taxon>Kitasatosporales</taxon>
        <taxon>Streptomycetaceae</taxon>
        <taxon>Streptomyces</taxon>
    </lineage>
</organism>
<dbReference type="Proteomes" id="UP000297948">
    <property type="component" value="Unassembled WGS sequence"/>
</dbReference>
<dbReference type="OrthoDB" id="3684942at2"/>
<dbReference type="PANTHER" id="PTHR42831:SF3">
    <property type="entry name" value="1,2-PHENYLACETYL-COA EPOXIDASE, SUBUNIT D-RELATED"/>
    <property type="match status" value="1"/>
</dbReference>
<dbReference type="InterPro" id="IPR011883">
    <property type="entry name" value="PaaD-like"/>
</dbReference>
<comment type="caution">
    <text evidence="3">The sequence shown here is derived from an EMBL/GenBank/DDBJ whole genome shotgun (WGS) entry which is preliminary data.</text>
</comment>
<evidence type="ECO:0000313" key="3">
    <source>
        <dbReference type="EMBL" id="TGA92698.1"/>
    </source>
</evidence>
<dbReference type="InterPro" id="IPR056572">
    <property type="entry name" value="Zn_ribbon_PaaD"/>
</dbReference>
<sequence length="166" mass="17593">MVSAVPPLPAERVRARVGAVPDPELPMVTLADLGIVRAVRTAGDGVLEVVITPTFLGCPALPAIEADIRAVLAECGHPAGRVRQELSPAWSSDWISAEGRRKLSEHGIVPPGDPRTPLPVRLRLGLRCPHCGSVATRPQSPFGATRCQAVWVCGACRETFAQLKAV</sequence>
<dbReference type="Pfam" id="PF01883">
    <property type="entry name" value="FeS_assembly_P"/>
    <property type="match status" value="1"/>
</dbReference>
<dbReference type="Pfam" id="PF23451">
    <property type="entry name" value="Zn_ribbon_PaaD"/>
    <property type="match status" value="1"/>
</dbReference>
<proteinExistence type="predicted"/>
<reference evidence="3 4" key="1">
    <citation type="submission" date="2019-03" db="EMBL/GenBank/DDBJ databases">
        <authorList>
            <person name="Gonzalez-Pimentel J.L."/>
        </authorList>
    </citation>
    <scope>NUCLEOTIDE SEQUENCE [LARGE SCALE GENOMIC DNA]</scope>
    <source>
        <strain evidence="3 4">JCM 31289</strain>
    </source>
</reference>
<evidence type="ECO:0000313" key="4">
    <source>
        <dbReference type="Proteomes" id="UP000297948"/>
    </source>
</evidence>
<dbReference type="Gene3D" id="3.30.300.130">
    <property type="entry name" value="Fe-S cluster assembly (FSCA)"/>
    <property type="match status" value="1"/>
</dbReference>
<feature type="domain" description="MIP18 family-like" evidence="1">
    <location>
        <begin position="11"/>
        <end position="73"/>
    </location>
</feature>
<dbReference type="PANTHER" id="PTHR42831">
    <property type="entry name" value="FE-S PROTEIN MATURATION AUXILIARY FACTOR YITW"/>
    <property type="match status" value="1"/>
</dbReference>
<dbReference type="InterPro" id="IPR002744">
    <property type="entry name" value="MIP18-like"/>
</dbReference>
<protein>
    <submittedName>
        <fullName evidence="3">Phenylacetate-CoA oxygenase subunit PaaJ</fullName>
    </submittedName>
</protein>
<gene>
    <name evidence="3" type="primary">paaJ</name>
    <name evidence="3" type="ORF">E4099_27270</name>
</gene>
<dbReference type="SUPFAM" id="SSF117916">
    <property type="entry name" value="Fe-S cluster assembly (FSCA) domain-like"/>
    <property type="match status" value="1"/>
</dbReference>
<dbReference type="AlphaFoldDB" id="A0A4Z0GCR1"/>
<evidence type="ECO:0000259" key="1">
    <source>
        <dbReference type="Pfam" id="PF01883"/>
    </source>
</evidence>
<dbReference type="InterPro" id="IPR052339">
    <property type="entry name" value="Fe-S_Maturation_MIP18"/>
</dbReference>
<feature type="domain" description="PaaD zinc beta ribbon" evidence="2">
    <location>
        <begin position="124"/>
        <end position="164"/>
    </location>
</feature>
<name>A0A4Z0GCR1_9ACTN</name>
<accession>A0A4Z0GCR1</accession>
<keyword evidence="4" id="KW-1185">Reference proteome</keyword>
<evidence type="ECO:0000259" key="2">
    <source>
        <dbReference type="Pfam" id="PF23451"/>
    </source>
</evidence>
<dbReference type="EMBL" id="SRID01000384">
    <property type="protein sequence ID" value="TGA92698.1"/>
    <property type="molecule type" value="Genomic_DNA"/>
</dbReference>
<dbReference type="NCBIfam" id="TIGR02159">
    <property type="entry name" value="PA_CoA_Oxy4"/>
    <property type="match status" value="1"/>
</dbReference>